<comment type="caution">
    <text evidence="2">The sequence shown here is derived from an EMBL/GenBank/DDBJ whole genome shotgun (WGS) entry which is preliminary data.</text>
</comment>
<organism evidence="2 3">
    <name type="scientific">Phytophthora boehmeriae</name>
    <dbReference type="NCBI Taxonomy" id="109152"/>
    <lineage>
        <taxon>Eukaryota</taxon>
        <taxon>Sar</taxon>
        <taxon>Stramenopiles</taxon>
        <taxon>Oomycota</taxon>
        <taxon>Peronosporomycetes</taxon>
        <taxon>Peronosporales</taxon>
        <taxon>Peronosporaceae</taxon>
        <taxon>Phytophthora</taxon>
    </lineage>
</organism>
<feature type="compositionally biased region" description="Low complexity" evidence="1">
    <location>
        <begin position="176"/>
        <end position="185"/>
    </location>
</feature>
<gene>
    <name evidence="2" type="ORF">PHYBOEH_002098</name>
</gene>
<feature type="compositionally biased region" description="Low complexity" evidence="1">
    <location>
        <begin position="136"/>
        <end position="149"/>
    </location>
</feature>
<keyword evidence="3" id="KW-1185">Reference proteome</keyword>
<feature type="compositionally biased region" description="Basic and acidic residues" evidence="1">
    <location>
        <begin position="236"/>
        <end position="246"/>
    </location>
</feature>
<dbReference type="AlphaFoldDB" id="A0A8T1X7H5"/>
<feature type="compositionally biased region" description="Basic and acidic residues" evidence="1">
    <location>
        <begin position="204"/>
        <end position="219"/>
    </location>
</feature>
<feature type="compositionally biased region" description="Low complexity" evidence="1">
    <location>
        <begin position="1"/>
        <end position="19"/>
    </location>
</feature>
<evidence type="ECO:0000313" key="2">
    <source>
        <dbReference type="EMBL" id="KAG7401294.1"/>
    </source>
</evidence>
<reference evidence="2" key="1">
    <citation type="submission" date="2021-02" db="EMBL/GenBank/DDBJ databases">
        <authorList>
            <person name="Palmer J.M."/>
        </authorList>
    </citation>
    <scope>NUCLEOTIDE SEQUENCE</scope>
    <source>
        <strain evidence="2">SCRP23</strain>
    </source>
</reference>
<dbReference type="Proteomes" id="UP000693981">
    <property type="component" value="Unassembled WGS sequence"/>
</dbReference>
<evidence type="ECO:0000256" key="1">
    <source>
        <dbReference type="SAM" id="MobiDB-lite"/>
    </source>
</evidence>
<sequence length="485" mass="53723">MPPTEVPSAPSPVTSSAESMTSSTDEKRRPKASLRSRRHAPERTPTELLQEIGLMGKEVVAILKERGWEVEEPSGLQQHKVYHTLEGRRKGNQAEQGTDYFVGEGELYAFIIDQGGLRYLLPDECSSESEVEPEMTQIQQSQSQGSTTTQDHRNSASQQSVQAKPQIAAEIEDSSDSMSETSYSAGPQERKWKRRKKLSTARGKSVERDQTPKRQEPKSGSKNTLAEKRRLKQSVRRRENFVKDESAPCNPTAGFDLKTDTEYQASLTARGWRAQLLRDVEVHLLRAVAAIDRAHSGIALSNGRKKIACPSEGVGPHATESAEIVQEMKALIFSIHASQRDLSSMITGIIAQAEHSRLPDRIDCTGRIGIPSFVSTGQESLTLMRDIERYLLLFVAAVRRYQRTKEAGSGGVSGVLDQLPSKEVKRADLRAIQLRIDESTEELQEISHLIKAQVEIPEHIPHALSSSRSVRVDTAADTTCDHVAS</sequence>
<name>A0A8T1X7H5_9STRA</name>
<feature type="region of interest" description="Disordered" evidence="1">
    <location>
        <begin position="1"/>
        <end position="46"/>
    </location>
</feature>
<feature type="compositionally biased region" description="Basic residues" evidence="1">
    <location>
        <begin position="29"/>
        <end position="38"/>
    </location>
</feature>
<dbReference type="EMBL" id="JAGDFL010000015">
    <property type="protein sequence ID" value="KAG7401294.1"/>
    <property type="molecule type" value="Genomic_DNA"/>
</dbReference>
<accession>A0A8T1X7H5</accession>
<protein>
    <submittedName>
        <fullName evidence="2">Uncharacterized protein</fullName>
    </submittedName>
</protein>
<dbReference type="OrthoDB" id="159279at2759"/>
<evidence type="ECO:0000313" key="3">
    <source>
        <dbReference type="Proteomes" id="UP000693981"/>
    </source>
</evidence>
<proteinExistence type="predicted"/>
<feature type="region of interest" description="Disordered" evidence="1">
    <location>
        <begin position="126"/>
        <end position="247"/>
    </location>
</feature>